<feature type="transmembrane region" description="Helical" evidence="1">
    <location>
        <begin position="363"/>
        <end position="385"/>
    </location>
</feature>
<dbReference type="InterPro" id="IPR013783">
    <property type="entry name" value="Ig-like_fold"/>
</dbReference>
<proteinExistence type="predicted"/>
<dbReference type="PANTHER" id="PTHR46484">
    <property type="entry name" value="SI:CH211-171H4.5-RELATED"/>
    <property type="match status" value="1"/>
</dbReference>
<evidence type="ECO:0000313" key="4">
    <source>
        <dbReference type="EMBL" id="KAK9953458.1"/>
    </source>
</evidence>
<gene>
    <name evidence="4" type="ORF">ABG768_017447</name>
</gene>
<dbReference type="Proteomes" id="UP001479290">
    <property type="component" value="Unassembled WGS sequence"/>
</dbReference>
<feature type="signal peptide" evidence="2">
    <location>
        <begin position="1"/>
        <end position="23"/>
    </location>
</feature>
<dbReference type="AlphaFoldDB" id="A0AAW1YY21"/>
<dbReference type="SUPFAM" id="SSF48726">
    <property type="entry name" value="Immunoglobulin"/>
    <property type="match status" value="2"/>
</dbReference>
<comment type="caution">
    <text evidence="4">The sequence shown here is derived from an EMBL/GenBank/DDBJ whole genome shotgun (WGS) entry which is preliminary data.</text>
</comment>
<evidence type="ECO:0000256" key="2">
    <source>
        <dbReference type="SAM" id="SignalP"/>
    </source>
</evidence>
<organism evidence="4 5">
    <name type="scientific">Culter alburnus</name>
    <name type="common">Topmouth culter</name>
    <dbReference type="NCBI Taxonomy" id="194366"/>
    <lineage>
        <taxon>Eukaryota</taxon>
        <taxon>Metazoa</taxon>
        <taxon>Chordata</taxon>
        <taxon>Craniata</taxon>
        <taxon>Vertebrata</taxon>
        <taxon>Euteleostomi</taxon>
        <taxon>Actinopterygii</taxon>
        <taxon>Neopterygii</taxon>
        <taxon>Teleostei</taxon>
        <taxon>Ostariophysi</taxon>
        <taxon>Cypriniformes</taxon>
        <taxon>Xenocyprididae</taxon>
        <taxon>Xenocypridinae</taxon>
        <taxon>Culter</taxon>
    </lineage>
</organism>
<protein>
    <recommendedName>
        <fullName evidence="3">Ig-like domain-containing protein</fullName>
    </recommendedName>
</protein>
<dbReference type="PANTHER" id="PTHR46484:SF8">
    <property type="entry name" value="B-CELL RECEPTOR CD22-LIKE-RELATED"/>
    <property type="match status" value="1"/>
</dbReference>
<sequence length="492" mass="55146">MSVFQITSFIIIISSVFLHTHSADNIYFAVMPQTVTALTGSCVQIPCTFNISDFEDKRKKSESNYGIWLKNKSQFADSDSFIAFNSSKNIIRGFSDIQMTGNLTERNCTTVFYNIMKNHSDLYYFRLEMEPNVFRATFNPNKPDSRKTVNITVRDSPQPPELKPNDQRSVMEETTVNLSCSAEAPCPKQPPTISWSNIPESANITTQLQEKPDKTQSVFSHMTFKASYVDHRRNISCTVTYPRNTSNDSTVETTMMLRVLFPPKETHITIDPSASASVGTNVTLTCKSKAGPLNDMNYTWYKRGQEMPVAWRKKISFIVTHNKTGLYFCIAQNIYGSQSSAEIQLTDEVTDISQDMGPDGHSMLMIAGCVGGIVAVLTLSALGFCTRTKTKTHRGDNVGQNESLNQAQDETIDRNSIYANVLTVTNQDNKISDDYSVYELMTQFDHNTVKDSTEEDNNEKGSDVVCAQVHVIQKNLKAISVVPEVIYAQVKK</sequence>
<dbReference type="PROSITE" id="PS50835">
    <property type="entry name" value="IG_LIKE"/>
    <property type="match status" value="2"/>
</dbReference>
<keyword evidence="1" id="KW-1133">Transmembrane helix</keyword>
<feature type="domain" description="Ig-like" evidence="3">
    <location>
        <begin position="263"/>
        <end position="346"/>
    </location>
</feature>
<dbReference type="InterPro" id="IPR003599">
    <property type="entry name" value="Ig_sub"/>
</dbReference>
<keyword evidence="5" id="KW-1185">Reference proteome</keyword>
<keyword evidence="1" id="KW-0472">Membrane</keyword>
<feature type="chain" id="PRO_5043901197" description="Ig-like domain-containing protein" evidence="2">
    <location>
        <begin position="24"/>
        <end position="492"/>
    </location>
</feature>
<evidence type="ECO:0000256" key="1">
    <source>
        <dbReference type="SAM" id="Phobius"/>
    </source>
</evidence>
<keyword evidence="1" id="KW-0812">Transmembrane</keyword>
<evidence type="ECO:0000313" key="5">
    <source>
        <dbReference type="Proteomes" id="UP001479290"/>
    </source>
</evidence>
<dbReference type="SMART" id="SM00409">
    <property type="entry name" value="IG"/>
    <property type="match status" value="3"/>
</dbReference>
<evidence type="ECO:0000259" key="3">
    <source>
        <dbReference type="PROSITE" id="PS50835"/>
    </source>
</evidence>
<keyword evidence="2" id="KW-0732">Signal</keyword>
<accession>A0AAW1YY21</accession>
<reference evidence="4 5" key="1">
    <citation type="submission" date="2024-05" db="EMBL/GenBank/DDBJ databases">
        <title>A high-quality chromosomal-level genome assembly of Topmouth culter (Culter alburnus).</title>
        <authorList>
            <person name="Zhao H."/>
        </authorList>
    </citation>
    <scope>NUCLEOTIDE SEQUENCE [LARGE SCALE GENOMIC DNA]</scope>
    <source>
        <strain evidence="4">CATC2023</strain>
        <tissue evidence="4">Muscle</tissue>
    </source>
</reference>
<dbReference type="Pfam" id="PF13895">
    <property type="entry name" value="Ig_2"/>
    <property type="match status" value="1"/>
</dbReference>
<dbReference type="InterPro" id="IPR007110">
    <property type="entry name" value="Ig-like_dom"/>
</dbReference>
<name>A0AAW1YY21_CULAL</name>
<dbReference type="EMBL" id="JAWDJR010000023">
    <property type="protein sequence ID" value="KAK9953458.1"/>
    <property type="molecule type" value="Genomic_DNA"/>
</dbReference>
<dbReference type="Gene3D" id="2.60.40.10">
    <property type="entry name" value="Immunoglobulins"/>
    <property type="match status" value="3"/>
</dbReference>
<dbReference type="InterPro" id="IPR036179">
    <property type="entry name" value="Ig-like_dom_sf"/>
</dbReference>
<feature type="domain" description="Ig-like" evidence="3">
    <location>
        <begin position="160"/>
        <end position="254"/>
    </location>
</feature>
<dbReference type="CDD" id="cd00096">
    <property type="entry name" value="Ig"/>
    <property type="match status" value="1"/>
</dbReference>